<accession>A0A2H3TNA1</accession>
<gene>
    <name evidence="1" type="ORF">FRV6_07476</name>
</gene>
<protein>
    <submittedName>
        <fullName evidence="1">Uncharacterized protein</fullName>
    </submittedName>
</protein>
<organism evidence="1 2">
    <name type="scientific">Fusarium oxysporum</name>
    <name type="common">Fusarium vascular wilt</name>
    <dbReference type="NCBI Taxonomy" id="5507"/>
    <lineage>
        <taxon>Eukaryota</taxon>
        <taxon>Fungi</taxon>
        <taxon>Dikarya</taxon>
        <taxon>Ascomycota</taxon>
        <taxon>Pezizomycotina</taxon>
        <taxon>Sordariomycetes</taxon>
        <taxon>Hypocreomycetidae</taxon>
        <taxon>Hypocreales</taxon>
        <taxon>Nectriaceae</taxon>
        <taxon>Fusarium</taxon>
        <taxon>Fusarium oxysporum species complex</taxon>
    </lineage>
</organism>
<evidence type="ECO:0000313" key="1">
    <source>
        <dbReference type="EMBL" id="SCO83263.1"/>
    </source>
</evidence>
<proteinExistence type="predicted"/>
<dbReference type="Proteomes" id="UP000219369">
    <property type="component" value="Unassembled WGS sequence"/>
</dbReference>
<dbReference type="AlphaFoldDB" id="A0A2H3TNA1"/>
<name>A0A2H3TNA1_FUSOX</name>
<sequence>MYPLTAFGYWPDLSHSQAHVLCTYQPDTCLSLLPIGVSENAIINIEFFIRGSPGSIIKPQGDFSMSSSTYLQKIAMRLVLSYCPQHGWATP</sequence>
<evidence type="ECO:0000313" key="2">
    <source>
        <dbReference type="Proteomes" id="UP000219369"/>
    </source>
</evidence>
<reference evidence="2" key="1">
    <citation type="submission" date="2016-09" db="EMBL/GenBank/DDBJ databases">
        <authorList>
            <person name="Guldener U."/>
        </authorList>
    </citation>
    <scope>NUCLEOTIDE SEQUENCE [LARGE SCALE GENOMIC DNA]</scope>
    <source>
        <strain evidence="2">V64-1</strain>
    </source>
</reference>
<dbReference type="EMBL" id="FMJY01000004">
    <property type="protein sequence ID" value="SCO83263.1"/>
    <property type="molecule type" value="Genomic_DNA"/>
</dbReference>